<accession>A0A699HCP4</accession>
<evidence type="ECO:0000313" key="1">
    <source>
        <dbReference type="EMBL" id="GEX83867.1"/>
    </source>
</evidence>
<organism evidence="1">
    <name type="scientific">Tanacetum cinerariifolium</name>
    <name type="common">Dalmatian daisy</name>
    <name type="synonym">Chrysanthemum cinerariifolium</name>
    <dbReference type="NCBI Taxonomy" id="118510"/>
    <lineage>
        <taxon>Eukaryota</taxon>
        <taxon>Viridiplantae</taxon>
        <taxon>Streptophyta</taxon>
        <taxon>Embryophyta</taxon>
        <taxon>Tracheophyta</taxon>
        <taxon>Spermatophyta</taxon>
        <taxon>Magnoliopsida</taxon>
        <taxon>eudicotyledons</taxon>
        <taxon>Gunneridae</taxon>
        <taxon>Pentapetalae</taxon>
        <taxon>asterids</taxon>
        <taxon>campanulids</taxon>
        <taxon>Asterales</taxon>
        <taxon>Asteraceae</taxon>
        <taxon>Asteroideae</taxon>
        <taxon>Anthemideae</taxon>
        <taxon>Anthemidinae</taxon>
        <taxon>Tanacetum</taxon>
    </lineage>
</organism>
<sequence>SINGDLMDEVCNQVPEKALCFEILKNDSRSLSGKLEDFTKRAVEVAVNNATGLPDFVKSLANNATRPIIKSRILRITKLFSRNFICFNVWLKLPDQHFAYEEDAMERLLCHLQINLTLEFIFFRKYKLRHGGHTHIPMSKVL</sequence>
<feature type="non-terminal residue" evidence="1">
    <location>
        <position position="1"/>
    </location>
</feature>
<dbReference type="InterPro" id="IPR035513">
    <property type="entry name" value="Invertase/methylesterase_inhib"/>
</dbReference>
<comment type="caution">
    <text evidence="1">The sequence shown here is derived from an EMBL/GenBank/DDBJ whole genome shotgun (WGS) entry which is preliminary data.</text>
</comment>
<name>A0A699HCP4_TANCI</name>
<dbReference type="SUPFAM" id="SSF101148">
    <property type="entry name" value="Plant invertase/pectin methylesterase inhibitor"/>
    <property type="match status" value="1"/>
</dbReference>
<dbReference type="Gene3D" id="1.20.140.40">
    <property type="entry name" value="Invertase/pectin methylesterase inhibitor family protein"/>
    <property type="match status" value="1"/>
</dbReference>
<reference evidence="1" key="1">
    <citation type="journal article" date="2019" name="Sci. Rep.">
        <title>Draft genome of Tanacetum cinerariifolium, the natural source of mosquito coil.</title>
        <authorList>
            <person name="Yamashiro T."/>
            <person name="Shiraishi A."/>
            <person name="Satake H."/>
            <person name="Nakayama K."/>
        </authorList>
    </citation>
    <scope>NUCLEOTIDE SEQUENCE</scope>
</reference>
<dbReference type="AlphaFoldDB" id="A0A699HCP4"/>
<dbReference type="EMBL" id="BKCJ010133486">
    <property type="protein sequence ID" value="GEX83867.1"/>
    <property type="molecule type" value="Genomic_DNA"/>
</dbReference>
<gene>
    <name evidence="1" type="ORF">Tci_355842</name>
</gene>
<protein>
    <submittedName>
        <fullName evidence="1">Uncharacterized protein</fullName>
    </submittedName>
</protein>
<proteinExistence type="predicted"/>